<evidence type="ECO:0000256" key="2">
    <source>
        <dbReference type="ARBA" id="ARBA00022741"/>
    </source>
</evidence>
<evidence type="ECO:0000256" key="4">
    <source>
        <dbReference type="ARBA" id="ARBA00022840"/>
    </source>
</evidence>
<dbReference type="Pfam" id="PF12555">
    <property type="entry name" value="SteA-like_C"/>
    <property type="match status" value="1"/>
</dbReference>
<dbReference type="OrthoDB" id="9804377at2"/>
<dbReference type="EMBL" id="CP042243">
    <property type="protein sequence ID" value="QEK12207.1"/>
    <property type="molecule type" value="Genomic_DNA"/>
</dbReference>
<feature type="transmembrane region" description="Helical" evidence="6">
    <location>
        <begin position="388"/>
        <end position="410"/>
    </location>
</feature>
<dbReference type="GO" id="GO:0016301">
    <property type="term" value="F:kinase activity"/>
    <property type="evidence" value="ECO:0007669"/>
    <property type="project" value="UniProtKB-KW"/>
</dbReference>
<keyword evidence="1" id="KW-0808">Transferase</keyword>
<keyword evidence="6" id="KW-0812">Transmembrane</keyword>
<keyword evidence="3" id="KW-0418">Kinase</keyword>
<proteinExistence type="predicted"/>
<name>A0A5C0SEP3_CRATE</name>
<evidence type="ECO:0000256" key="5">
    <source>
        <dbReference type="SAM" id="Coils"/>
    </source>
</evidence>
<dbReference type="GO" id="GO:0009229">
    <property type="term" value="P:thiamine diphosphate biosynthetic process"/>
    <property type="evidence" value="ECO:0007669"/>
    <property type="project" value="InterPro"/>
</dbReference>
<evidence type="ECO:0000313" key="9">
    <source>
        <dbReference type="Proteomes" id="UP000324646"/>
    </source>
</evidence>
<dbReference type="NCBIfam" id="NF040608">
    <property type="entry name" value="division_SteA"/>
    <property type="match status" value="1"/>
</dbReference>
<dbReference type="SUPFAM" id="SSF63999">
    <property type="entry name" value="Thiamin pyrophosphokinase, catalytic domain"/>
    <property type="match status" value="1"/>
</dbReference>
<dbReference type="Gene3D" id="3.40.50.10240">
    <property type="entry name" value="Thiamin pyrophosphokinase, catalytic domain"/>
    <property type="match status" value="1"/>
</dbReference>
<evidence type="ECO:0000256" key="3">
    <source>
        <dbReference type="ARBA" id="ARBA00022777"/>
    </source>
</evidence>
<organism evidence="8 9">
    <name type="scientific">Crassaminicella thermophila</name>
    <dbReference type="NCBI Taxonomy" id="2599308"/>
    <lineage>
        <taxon>Bacteria</taxon>
        <taxon>Bacillati</taxon>
        <taxon>Bacillota</taxon>
        <taxon>Clostridia</taxon>
        <taxon>Eubacteriales</taxon>
        <taxon>Clostridiaceae</taxon>
        <taxon>Crassaminicella</taxon>
    </lineage>
</organism>
<keyword evidence="6" id="KW-1133">Transmembrane helix</keyword>
<reference evidence="8 9" key="1">
    <citation type="submission" date="2019-07" db="EMBL/GenBank/DDBJ databases">
        <title>Complete genome of Crassaminicella thermophila SY095.</title>
        <authorList>
            <person name="Li X."/>
        </authorList>
    </citation>
    <scope>NUCLEOTIDE SEQUENCE [LARGE SCALE GENOMIC DNA]</scope>
    <source>
        <strain evidence="8 9">SY095</strain>
    </source>
</reference>
<dbReference type="InterPro" id="IPR021522">
    <property type="entry name" value="MctB"/>
</dbReference>
<dbReference type="Proteomes" id="UP000324646">
    <property type="component" value="Chromosome"/>
</dbReference>
<dbReference type="InterPro" id="IPR036759">
    <property type="entry name" value="TPK_catalytic_sf"/>
</dbReference>
<dbReference type="AlphaFoldDB" id="A0A5C0SEP3"/>
<dbReference type="GO" id="GO:0055070">
    <property type="term" value="P:copper ion homeostasis"/>
    <property type="evidence" value="ECO:0007669"/>
    <property type="project" value="InterPro"/>
</dbReference>
<feature type="coiled-coil region" evidence="5">
    <location>
        <begin position="417"/>
        <end position="451"/>
    </location>
</feature>
<dbReference type="KEGG" id="crs:FQB35_07370"/>
<keyword evidence="4" id="KW-0067">ATP-binding</keyword>
<keyword evidence="2" id="KW-0547">Nucleotide-binding</keyword>
<evidence type="ECO:0000259" key="7">
    <source>
        <dbReference type="Pfam" id="PF12555"/>
    </source>
</evidence>
<dbReference type="GO" id="GO:0005524">
    <property type="term" value="F:ATP binding"/>
    <property type="evidence" value="ECO:0007669"/>
    <property type="project" value="UniProtKB-KW"/>
</dbReference>
<dbReference type="InterPro" id="IPR022215">
    <property type="entry name" value="SteA-like_C"/>
</dbReference>
<evidence type="ECO:0000313" key="8">
    <source>
        <dbReference type="EMBL" id="QEK12207.1"/>
    </source>
</evidence>
<protein>
    <recommendedName>
        <fullName evidence="7">SteA-like C-terminal domain-containing protein</fullName>
    </recommendedName>
</protein>
<accession>A0A5C0SEP3</accession>
<feature type="domain" description="SteA-like C-terminal" evidence="7">
    <location>
        <begin position="320"/>
        <end position="366"/>
    </location>
</feature>
<dbReference type="Pfam" id="PF11382">
    <property type="entry name" value="MctB"/>
    <property type="match status" value="1"/>
</dbReference>
<evidence type="ECO:0000256" key="6">
    <source>
        <dbReference type="SAM" id="Phobius"/>
    </source>
</evidence>
<dbReference type="GO" id="GO:0004788">
    <property type="term" value="F:thiamine diphosphokinase activity"/>
    <property type="evidence" value="ECO:0007669"/>
    <property type="project" value="InterPro"/>
</dbReference>
<dbReference type="RefSeq" id="WP_148809362.1">
    <property type="nucleotide sequence ID" value="NZ_CP042243.1"/>
</dbReference>
<keyword evidence="6" id="KW-0472">Membrane</keyword>
<dbReference type="InterPro" id="IPR047795">
    <property type="entry name" value="Put_SteA-like"/>
</dbReference>
<gene>
    <name evidence="8" type="ORF">FQB35_07370</name>
</gene>
<dbReference type="GO" id="GO:0016020">
    <property type="term" value="C:membrane"/>
    <property type="evidence" value="ECO:0007669"/>
    <property type="project" value="InterPro"/>
</dbReference>
<keyword evidence="5" id="KW-0175">Coiled coil</keyword>
<feature type="transmembrane region" description="Helical" evidence="6">
    <location>
        <begin position="335"/>
        <end position="356"/>
    </location>
</feature>
<evidence type="ECO:0000256" key="1">
    <source>
        <dbReference type="ARBA" id="ARBA00022679"/>
    </source>
</evidence>
<keyword evidence="9" id="KW-1185">Reference proteome</keyword>
<sequence length="675" mass="75434">MLVKSIARIDKKTKELVKRLNPGEIAVINHKDLDEVAANSLVMCKPRMIINANQSISGRYPNLGPEIIEKAGIPILDNVGIEVFKAINDGDFLEVIDNKIFINGQYIGSGIILTKQLIKMKLEETSINFQQELDKFIENTLEYAKKEKDMLLGNLIIPKVKTKFKGRHTLVVVRGKNYKEDLHAIRSYIEEFNPILVGVDGGGDALIECGYVPDIIVGDMDSVSDECLRVCKEIIVHAYPNGEAPGLKRIKELGLESIIFPAPGTSEDIAMLLAFENETELIVAVGTHSNMVDFLEKGRKGMASTFLVRLKVGSKLIDAKGVNKLYRESVKFKHFAGLAFGAMIPIFIVGLLSPTVQQLLKIIYYKIKICSSNGIFREVSHLVINLKYYVITIVAIFLAIGIGIFIGIMLDGQDLIVEQQKQIVAQLESKFDEFKIKQDSLQEKIELLTSEKEKNEKFINTIYPIIVKDKLKDLNIVILETSEYYDYSGIIDAFKKAGVNSVTNIIVKDFSTSDEEKLIQLSNKFKLTGDSKEELHVQLIKRFCNALVSGNDMKFIKYLKDIKMIDYTDKLVFPTDYVIVAGGSIDEEKSLLTKVDVPIINCIKGANIPVMAVEKLSVDYSNIPDYKKLRISTVDNVDTIIGKISMLMVVSGREGHFGEKESAEALVPEGFITID</sequence>